<gene>
    <name evidence="2" type="ORF">QNH46_11165</name>
</gene>
<reference evidence="2" key="1">
    <citation type="submission" date="2023-05" db="EMBL/GenBank/DDBJ databases">
        <title>Comparative genomics of Bacillaceae isolates and their secondary metabolite potential.</title>
        <authorList>
            <person name="Song L."/>
            <person name="Nielsen L.J."/>
            <person name="Mohite O."/>
            <person name="Xu X."/>
            <person name="Weber T."/>
            <person name="Kovacs A.T."/>
        </authorList>
    </citation>
    <scope>NUCLEOTIDE SEQUENCE</scope>
    <source>
        <strain evidence="2">B2_4</strain>
    </source>
</reference>
<proteinExistence type="predicted"/>
<feature type="transmembrane region" description="Helical" evidence="1">
    <location>
        <begin position="5"/>
        <end position="21"/>
    </location>
</feature>
<protein>
    <submittedName>
        <fullName evidence="2">Uncharacterized protein</fullName>
    </submittedName>
</protein>
<evidence type="ECO:0000256" key="1">
    <source>
        <dbReference type="SAM" id="Phobius"/>
    </source>
</evidence>
<keyword evidence="1" id="KW-0472">Membrane</keyword>
<evidence type="ECO:0000313" key="3">
    <source>
        <dbReference type="Proteomes" id="UP001177943"/>
    </source>
</evidence>
<dbReference type="AlphaFoldDB" id="A0AA95IDP9"/>
<accession>A0AA95IDP9</accession>
<organism evidence="2 3">
    <name type="scientific">Paenibacillus woosongensis</name>
    <dbReference type="NCBI Taxonomy" id="307580"/>
    <lineage>
        <taxon>Bacteria</taxon>
        <taxon>Bacillati</taxon>
        <taxon>Bacillota</taxon>
        <taxon>Bacilli</taxon>
        <taxon>Bacillales</taxon>
        <taxon>Paenibacillaceae</taxon>
        <taxon>Paenibacillus</taxon>
    </lineage>
</organism>
<keyword evidence="1" id="KW-1133">Transmembrane helix</keyword>
<dbReference type="Proteomes" id="UP001177943">
    <property type="component" value="Chromosome"/>
</dbReference>
<dbReference type="KEGG" id="pwn:QNH46_11165"/>
<keyword evidence="1" id="KW-0812">Transmembrane</keyword>
<dbReference type="RefSeq" id="WP_283928139.1">
    <property type="nucleotide sequence ID" value="NZ_CP126084.1"/>
</dbReference>
<feature type="transmembrane region" description="Helical" evidence="1">
    <location>
        <begin position="27"/>
        <end position="45"/>
    </location>
</feature>
<dbReference type="EMBL" id="CP126084">
    <property type="protein sequence ID" value="WHX51155.1"/>
    <property type="molecule type" value="Genomic_DNA"/>
</dbReference>
<sequence length="55" mass="6092">MAGWIVLGLGIIVSLFGYYLMPSAWGYGLFGFGTAHMLLGILDMFSDPHRRVKSK</sequence>
<name>A0AA95IDP9_9BACL</name>
<evidence type="ECO:0000313" key="2">
    <source>
        <dbReference type="EMBL" id="WHX51155.1"/>
    </source>
</evidence>